<name>A0ABY0IBR9_9BACT</name>
<evidence type="ECO:0000259" key="6">
    <source>
        <dbReference type="Pfam" id="PF00413"/>
    </source>
</evidence>
<evidence type="ECO:0000313" key="7">
    <source>
        <dbReference type="EMBL" id="RZF20408.1"/>
    </source>
</evidence>
<dbReference type="InterPro" id="IPR001818">
    <property type="entry name" value="Pept_M10_metallopeptidase"/>
</dbReference>
<evidence type="ECO:0000256" key="5">
    <source>
        <dbReference type="SAM" id="SignalP"/>
    </source>
</evidence>
<dbReference type="RefSeq" id="WP_115363852.1">
    <property type="nucleotide sequence ID" value="NZ_QDKL01000004.1"/>
</dbReference>
<dbReference type="EMBL" id="QDKL01000004">
    <property type="protein sequence ID" value="RZF20408.1"/>
    <property type="molecule type" value="Genomic_DNA"/>
</dbReference>
<keyword evidence="8" id="KW-1185">Reference proteome</keyword>
<dbReference type="Gene3D" id="3.40.390.10">
    <property type="entry name" value="Collagenase (Catalytic Domain)"/>
    <property type="match status" value="1"/>
</dbReference>
<feature type="domain" description="Peptidase M10 metallopeptidase" evidence="6">
    <location>
        <begin position="156"/>
        <end position="208"/>
    </location>
</feature>
<comment type="caution">
    <text evidence="7">The sequence shown here is derived from an EMBL/GenBank/DDBJ whole genome shotgun (WGS) entry which is preliminary data.</text>
</comment>
<evidence type="ECO:0000256" key="1">
    <source>
        <dbReference type="ARBA" id="ARBA00022670"/>
    </source>
</evidence>
<keyword evidence="5" id="KW-0732">Signal</keyword>
<protein>
    <submittedName>
        <fullName evidence="7">Matrixin family metalloprotease</fullName>
    </submittedName>
</protein>
<dbReference type="InterPro" id="IPR021190">
    <property type="entry name" value="Pept_M10A"/>
</dbReference>
<keyword evidence="3" id="KW-0378">Hydrolase</keyword>
<dbReference type="GO" id="GO:0008237">
    <property type="term" value="F:metallopeptidase activity"/>
    <property type="evidence" value="ECO:0007669"/>
    <property type="project" value="UniProtKB-KW"/>
</dbReference>
<keyword evidence="7" id="KW-0482">Metalloprotease</keyword>
<keyword evidence="2" id="KW-0479">Metal-binding</keyword>
<dbReference type="Proteomes" id="UP000443582">
    <property type="component" value="Unassembled WGS sequence"/>
</dbReference>
<feature type="signal peptide" evidence="5">
    <location>
        <begin position="1"/>
        <end position="20"/>
    </location>
</feature>
<keyword evidence="1" id="KW-0645">Protease</keyword>
<evidence type="ECO:0000256" key="3">
    <source>
        <dbReference type="ARBA" id="ARBA00022801"/>
    </source>
</evidence>
<dbReference type="SUPFAM" id="SSF55486">
    <property type="entry name" value="Metalloproteases ('zincins'), catalytic domain"/>
    <property type="match status" value="1"/>
</dbReference>
<reference evidence="8" key="1">
    <citation type="journal article" date="2019" name="Int. J. Syst. Evol. Microbiol.">
        <title>Halobacteriovorax valvorus sp. nov., a novel prokaryotic predator isolated from coastal seawater of China.</title>
        <authorList>
            <person name="Chen M.-X."/>
        </authorList>
    </citation>
    <scope>NUCLEOTIDE SEQUENCE [LARGE SCALE GENOMIC DNA]</scope>
    <source>
        <strain evidence="8">BL9</strain>
    </source>
</reference>
<organism evidence="7 8">
    <name type="scientific">Halobacteriovorax vibrionivorans</name>
    <dbReference type="NCBI Taxonomy" id="2152716"/>
    <lineage>
        <taxon>Bacteria</taxon>
        <taxon>Pseudomonadati</taxon>
        <taxon>Bdellovibrionota</taxon>
        <taxon>Bacteriovoracia</taxon>
        <taxon>Bacteriovoracales</taxon>
        <taxon>Halobacteriovoraceae</taxon>
        <taxon>Halobacteriovorax</taxon>
    </lineage>
</organism>
<evidence type="ECO:0000256" key="4">
    <source>
        <dbReference type="ARBA" id="ARBA00022833"/>
    </source>
</evidence>
<evidence type="ECO:0000313" key="8">
    <source>
        <dbReference type="Proteomes" id="UP000443582"/>
    </source>
</evidence>
<dbReference type="InterPro" id="IPR024079">
    <property type="entry name" value="MetalloPept_cat_dom_sf"/>
</dbReference>
<dbReference type="Pfam" id="PF00413">
    <property type="entry name" value="Peptidase_M10"/>
    <property type="match status" value="1"/>
</dbReference>
<dbReference type="PRINTS" id="PR00138">
    <property type="entry name" value="MATRIXIN"/>
</dbReference>
<evidence type="ECO:0000256" key="2">
    <source>
        <dbReference type="ARBA" id="ARBA00022723"/>
    </source>
</evidence>
<keyword evidence="4" id="KW-0862">Zinc</keyword>
<sequence>MKILLSFILAFSAQAFTINANIPIRFADPEIRVHVADNACSNITDSADEIMDMVEIAASNYWNKISTSSLHLKGGNIQTVDSAYTTNGICNAGSAGCSTQVPDTNRDILIVCNGNTDVFTSVGILAVTLPNNLSGATIVGSVIGINDIAGTKYNDQTRAQKIALFAHEIGHAFGLGHSKLEDSLMYFRNLTGRETIGEDDWDGATYLYPKEQIPMCGTIEQIDKQIDDKLEGTNLSEHSAAKPSGGFFIGAIMLLLSLIITRFTNQEKIC</sequence>
<proteinExistence type="predicted"/>
<feature type="chain" id="PRO_5046248986" evidence="5">
    <location>
        <begin position="21"/>
        <end position="270"/>
    </location>
</feature>
<accession>A0ABY0IBR9</accession>
<gene>
    <name evidence="7" type="ORF">DAY19_14695</name>
</gene>